<proteinExistence type="predicted"/>
<dbReference type="SUPFAM" id="SSF109854">
    <property type="entry name" value="DinB/YfiT-like putative metalloenzymes"/>
    <property type="match status" value="1"/>
</dbReference>
<organism evidence="1 2">
    <name type="scientific">Roseivirga spongicola</name>
    <dbReference type="NCBI Taxonomy" id="333140"/>
    <lineage>
        <taxon>Bacteria</taxon>
        <taxon>Pseudomonadati</taxon>
        <taxon>Bacteroidota</taxon>
        <taxon>Cytophagia</taxon>
        <taxon>Cytophagales</taxon>
        <taxon>Roseivirgaceae</taxon>
        <taxon>Roseivirga</taxon>
    </lineage>
</organism>
<name>A0A150X5P1_9BACT</name>
<dbReference type="EMBL" id="LRPC01000028">
    <property type="protein sequence ID" value="KYG74013.1"/>
    <property type="molecule type" value="Genomic_DNA"/>
</dbReference>
<protein>
    <recommendedName>
        <fullName evidence="3">DinB-like domain-containing protein</fullName>
    </recommendedName>
</protein>
<keyword evidence="2" id="KW-1185">Reference proteome</keyword>
<evidence type="ECO:0000313" key="2">
    <source>
        <dbReference type="Proteomes" id="UP000075606"/>
    </source>
</evidence>
<sequence length="172" mass="19256">MLTFGGLHAQELPYKSLLKAPENYSAANVIARMVDGLGYRFYWASEGLKAEDLSFGPEGEGRDIQQTTKHIYDLCLLVLQSVDKGAEVEEPGEDFEELRAETLKVLYATSLKLRELSDKDMETLSFRGMPLWYMINGPIADAVYHTGQIVLLRRMAGNPMNPNVNVLTGVNR</sequence>
<dbReference type="InterPro" id="IPR034660">
    <property type="entry name" value="DinB/YfiT-like"/>
</dbReference>
<dbReference type="AlphaFoldDB" id="A0A150X5P1"/>
<gene>
    <name evidence="1" type="ORF">AWW68_15240</name>
</gene>
<dbReference type="STRING" id="333140.AWW68_15240"/>
<evidence type="ECO:0000313" key="1">
    <source>
        <dbReference type="EMBL" id="KYG74013.1"/>
    </source>
</evidence>
<dbReference type="Proteomes" id="UP000075606">
    <property type="component" value="Unassembled WGS sequence"/>
</dbReference>
<accession>A0A150X5P1</accession>
<evidence type="ECO:0008006" key="3">
    <source>
        <dbReference type="Google" id="ProtNLM"/>
    </source>
</evidence>
<dbReference type="Gene3D" id="1.20.120.450">
    <property type="entry name" value="dinb family like domain"/>
    <property type="match status" value="1"/>
</dbReference>
<reference evidence="1 2" key="1">
    <citation type="submission" date="2016-01" db="EMBL/GenBank/DDBJ databases">
        <title>Genome sequencing of Roseivirga spongicola UST030701-084.</title>
        <authorList>
            <person name="Selvaratnam C."/>
            <person name="Thevarajoo S."/>
            <person name="Goh K.M."/>
            <person name="Ee R."/>
            <person name="Chan K.-G."/>
            <person name="Chong C.S."/>
        </authorList>
    </citation>
    <scope>NUCLEOTIDE SEQUENCE [LARGE SCALE GENOMIC DNA]</scope>
    <source>
        <strain evidence="1 2">UST030701-084</strain>
    </source>
</reference>
<comment type="caution">
    <text evidence="1">The sequence shown here is derived from an EMBL/GenBank/DDBJ whole genome shotgun (WGS) entry which is preliminary data.</text>
</comment>